<evidence type="ECO:0000256" key="1">
    <source>
        <dbReference type="SAM" id="MobiDB-lite"/>
    </source>
</evidence>
<organism evidence="3 4">
    <name type="scientific">Thermogutta terrifontis</name>
    <dbReference type="NCBI Taxonomy" id="1331910"/>
    <lineage>
        <taxon>Bacteria</taxon>
        <taxon>Pseudomonadati</taxon>
        <taxon>Planctomycetota</taxon>
        <taxon>Planctomycetia</taxon>
        <taxon>Pirellulales</taxon>
        <taxon>Thermoguttaceae</taxon>
        <taxon>Thermogutta</taxon>
    </lineage>
</organism>
<feature type="domain" description="DUF4159" evidence="2">
    <location>
        <begin position="322"/>
        <end position="515"/>
    </location>
</feature>
<dbReference type="EMBL" id="CP018477">
    <property type="protein sequence ID" value="ASV76576.1"/>
    <property type="molecule type" value="Genomic_DNA"/>
</dbReference>
<name>A0A286RKT5_9BACT</name>
<evidence type="ECO:0000313" key="3">
    <source>
        <dbReference type="EMBL" id="ASV76576.1"/>
    </source>
</evidence>
<feature type="domain" description="DUF4159" evidence="2">
    <location>
        <begin position="108"/>
        <end position="294"/>
    </location>
</feature>
<sequence length="518" mass="58724">MNRRLRTHSRREFLQVTGLSWVIGQAGGVAVPALVFGEENSGPIDCGPPPKAAPQHRTGGESFPPLPLPVTPLRRTEKKRPPSPPALIGKMALGSVRWITRDGKRVMYRDWMTDPADVNTLLEWTNEKLGIHYRAVETDFAHFSFDPRELPALLFAGHNSFQLTDDVRAKLARYVMDGGTIIGDACCGWNDFAESFRREMELIFPGRPLRKMLPEEPVFSSYYKLGNFTYQKADGSRYDDAPCLESIDFGCRSGVIFSPADMTCGWDGHDHPRGLRLVIDLARQVGANLITYILGSYQLARFLSTTKVYYEAEAPTRDDFVFAQIMHEGDWDPDPSAVHNLLKYARDNSTLEVKFKRQNIRLTDPQAANYPLLYMTGHREFVWNNDEVAFLQRYLKAGGLLLADACCGRMSFDMGFRREIAKVFPDAKLEKIPLDHPIYHNLFDIQEVEYTPRVREDFGNINTPELEGISIDGRLAVIYSRFDLGNGWEQFPHPYSYGLKDDSALKIGTNVIVYAITH</sequence>
<dbReference type="AlphaFoldDB" id="A0A286RKT5"/>
<proteinExistence type="predicted"/>
<gene>
    <name evidence="3" type="ORF">THTE_3975</name>
</gene>
<keyword evidence="4" id="KW-1185">Reference proteome</keyword>
<dbReference type="OrthoDB" id="220961at2"/>
<dbReference type="Gene3D" id="3.40.50.12140">
    <property type="entry name" value="Domain of unknown function DUF4159"/>
    <property type="match status" value="2"/>
</dbReference>
<dbReference type="KEGG" id="ttf:THTE_3975"/>
<reference evidence="3 4" key="1">
    <citation type="journal article" name="Front. Microbiol.">
        <title>Sugar Metabolism of the First Thermophilic Planctomycete Thermogutta terrifontis: Comparative Genomic and Transcriptomic Approaches.</title>
        <authorList>
            <person name="Elcheninov A.G."/>
            <person name="Menzel P."/>
            <person name="Gudbergsdottir S.R."/>
            <person name="Slesarev A.I."/>
            <person name="Kadnikov V.V."/>
            <person name="Krogh A."/>
            <person name="Bonch-Osmolovskaya E.A."/>
            <person name="Peng X."/>
            <person name="Kublanov I.V."/>
        </authorList>
    </citation>
    <scope>NUCLEOTIDE SEQUENCE [LARGE SCALE GENOMIC DNA]</scope>
    <source>
        <strain evidence="3 4">R1</strain>
    </source>
</reference>
<dbReference type="Pfam" id="PF13709">
    <property type="entry name" value="DUF4159"/>
    <property type="match status" value="2"/>
</dbReference>
<accession>A0A286RKT5</accession>
<dbReference type="Proteomes" id="UP000215086">
    <property type="component" value="Chromosome"/>
</dbReference>
<protein>
    <recommendedName>
        <fullName evidence="2">DUF4159 domain-containing protein</fullName>
    </recommendedName>
</protein>
<dbReference type="InterPro" id="IPR025297">
    <property type="entry name" value="DUF4159"/>
</dbReference>
<dbReference type="RefSeq" id="WP_095416336.1">
    <property type="nucleotide sequence ID" value="NZ_CP018477.1"/>
</dbReference>
<evidence type="ECO:0000259" key="2">
    <source>
        <dbReference type="Pfam" id="PF13709"/>
    </source>
</evidence>
<evidence type="ECO:0000313" key="4">
    <source>
        <dbReference type="Proteomes" id="UP000215086"/>
    </source>
</evidence>
<feature type="region of interest" description="Disordered" evidence="1">
    <location>
        <begin position="43"/>
        <end position="86"/>
    </location>
</feature>